<name>A0ABR2UMN5_9PEZI</name>
<proteinExistence type="predicted"/>
<accession>A0ABR2UMN5</accession>
<evidence type="ECO:0000313" key="1">
    <source>
        <dbReference type="EMBL" id="KAK9415895.1"/>
    </source>
</evidence>
<gene>
    <name evidence="1" type="ORF">SUNI508_10024</name>
</gene>
<comment type="caution">
    <text evidence="1">The sequence shown here is derived from an EMBL/GenBank/DDBJ whole genome shotgun (WGS) entry which is preliminary data.</text>
</comment>
<dbReference type="EMBL" id="JARVKF010000411">
    <property type="protein sequence ID" value="KAK9415895.1"/>
    <property type="molecule type" value="Genomic_DNA"/>
</dbReference>
<organism evidence="1 2">
    <name type="scientific">Seiridium unicorne</name>
    <dbReference type="NCBI Taxonomy" id="138068"/>
    <lineage>
        <taxon>Eukaryota</taxon>
        <taxon>Fungi</taxon>
        <taxon>Dikarya</taxon>
        <taxon>Ascomycota</taxon>
        <taxon>Pezizomycotina</taxon>
        <taxon>Sordariomycetes</taxon>
        <taxon>Xylariomycetidae</taxon>
        <taxon>Amphisphaeriales</taxon>
        <taxon>Sporocadaceae</taxon>
        <taxon>Seiridium</taxon>
    </lineage>
</organism>
<dbReference type="SUPFAM" id="SSF51430">
    <property type="entry name" value="NAD(P)-linked oxidoreductase"/>
    <property type="match status" value="1"/>
</dbReference>
<sequence length="217" mass="24039">MTDTMASQNLDWNWDLNNLGTLNCRRIDTASLHPFTNPHLAEEFLGGLEHDGLLIDIKAMRFDSGNNTLTLSAVQKPANESMERLKTHKANIFHCHGPDYIIPSKSKPPPSMRYTVKEKEIRKMATFCGAYGIDMAEASMRWVLNHSVLSGTLGDAVIVGPRNQAQLGTYAAGIHIGPLPEKLVEDLNGLFEGLEGDAAPTLVYWYAFSILIQPIFL</sequence>
<protein>
    <submittedName>
        <fullName evidence="1">NADP-dependent oxidoreductase domain-containing protein</fullName>
    </submittedName>
</protein>
<dbReference type="Proteomes" id="UP001408356">
    <property type="component" value="Unassembled WGS sequence"/>
</dbReference>
<evidence type="ECO:0000313" key="2">
    <source>
        <dbReference type="Proteomes" id="UP001408356"/>
    </source>
</evidence>
<reference evidence="1 2" key="1">
    <citation type="journal article" date="2024" name="J. Plant Pathol.">
        <title>Sequence and assembly of the genome of Seiridium unicorne, isolate CBS 538.82, causal agent of cypress canker disease.</title>
        <authorList>
            <person name="Scali E."/>
            <person name="Rocca G.D."/>
            <person name="Danti R."/>
            <person name="Garbelotto M."/>
            <person name="Barberini S."/>
            <person name="Baroncelli R."/>
            <person name="Emiliani G."/>
        </authorList>
    </citation>
    <scope>NUCLEOTIDE SEQUENCE [LARGE SCALE GENOMIC DNA]</scope>
    <source>
        <strain evidence="1 2">BM-138-508</strain>
    </source>
</reference>
<dbReference type="InterPro" id="IPR036812">
    <property type="entry name" value="NAD(P)_OxRdtase_dom_sf"/>
</dbReference>
<dbReference type="Gene3D" id="3.20.20.100">
    <property type="entry name" value="NADP-dependent oxidoreductase domain"/>
    <property type="match status" value="1"/>
</dbReference>
<keyword evidence="2" id="KW-1185">Reference proteome</keyword>